<gene>
    <name evidence="2" type="ORF">ABR85_09335</name>
</gene>
<dbReference type="SUPFAM" id="SSF53335">
    <property type="entry name" value="S-adenosyl-L-methionine-dependent methyltransferases"/>
    <property type="match status" value="1"/>
</dbReference>
<organism evidence="2 3">
    <name type="scientific">OM182 bacterium BACL3 MAG-120619-bin3</name>
    <dbReference type="NCBI Taxonomy" id="1655593"/>
    <lineage>
        <taxon>Bacteria</taxon>
        <taxon>Pseudomonadati</taxon>
        <taxon>Pseudomonadota</taxon>
        <taxon>Gammaproteobacteria</taxon>
        <taxon>OMG group</taxon>
        <taxon>OM182 clade</taxon>
    </lineage>
</organism>
<evidence type="ECO:0000256" key="1">
    <source>
        <dbReference type="SAM" id="SignalP"/>
    </source>
</evidence>
<name>A0A0R2T252_9GAMM</name>
<dbReference type="EMBL" id="LICD01000264">
    <property type="protein sequence ID" value="KRO78877.1"/>
    <property type="molecule type" value="Genomic_DNA"/>
</dbReference>
<proteinExistence type="predicted"/>
<keyword evidence="1" id="KW-0732">Signal</keyword>
<dbReference type="Gene3D" id="3.40.50.150">
    <property type="entry name" value="Vaccinia Virus protein VP39"/>
    <property type="match status" value="1"/>
</dbReference>
<comment type="caution">
    <text evidence="2">The sequence shown here is derived from an EMBL/GenBank/DDBJ whole genome shotgun (WGS) entry which is preliminary data.</text>
</comment>
<feature type="signal peptide" evidence="1">
    <location>
        <begin position="1"/>
        <end position="25"/>
    </location>
</feature>
<evidence type="ECO:0000313" key="2">
    <source>
        <dbReference type="EMBL" id="KRO78877.1"/>
    </source>
</evidence>
<sequence length="250" mass="27092">MKTSSLAFKATLACALTAATGASLAADPAATRAKIDMALQGDIRSEAEVARDANRKPGEVLEFFGLEDNMKVLEISPATGYWSKFVGPTLCANGGELVVSVGVSADYRSEVMSLPGLGCASAINDDISLGNLPEFDFSEDDFDMVLTFWNLHNPSAEGRANLNKAVFDSLKSGGIYGVVDHTRRHMQPTSRPVGRRLDPVLVIKELLDTGFEFVDYSDMHFHPEEDLSQEVGTPGVRGATDRFTLKFRKP</sequence>
<feature type="chain" id="PRO_5006424251" description="Methyltransferase" evidence="1">
    <location>
        <begin position="26"/>
        <end position="250"/>
    </location>
</feature>
<evidence type="ECO:0000313" key="3">
    <source>
        <dbReference type="Proteomes" id="UP000051242"/>
    </source>
</evidence>
<dbReference type="InterPro" id="IPR029063">
    <property type="entry name" value="SAM-dependent_MTases_sf"/>
</dbReference>
<dbReference type="Proteomes" id="UP000051242">
    <property type="component" value="Unassembled WGS sequence"/>
</dbReference>
<evidence type="ECO:0008006" key="4">
    <source>
        <dbReference type="Google" id="ProtNLM"/>
    </source>
</evidence>
<accession>A0A0R2T252</accession>
<dbReference type="AlphaFoldDB" id="A0A0R2T252"/>
<reference evidence="2 3" key="1">
    <citation type="submission" date="2015-10" db="EMBL/GenBank/DDBJ databases">
        <title>Metagenome-Assembled Genomes uncover a global brackish microbiome.</title>
        <authorList>
            <person name="Hugerth L.W."/>
            <person name="Larsson J."/>
            <person name="Alneberg J."/>
            <person name="Lindh M.V."/>
            <person name="Legrand C."/>
            <person name="Pinhassi J."/>
            <person name="Andersson A.F."/>
        </authorList>
    </citation>
    <scope>NUCLEOTIDE SEQUENCE [LARGE SCALE GENOMIC DNA]</scope>
    <source>
        <strain evidence="2">BACL22 MAG-120619-bin3</strain>
    </source>
</reference>
<protein>
    <recommendedName>
        <fullName evidence="4">Methyltransferase</fullName>
    </recommendedName>
</protein>